<dbReference type="PANTHER" id="PTHR48249:SF1">
    <property type="entry name" value="MEDIATOR OF RNA POLYMERASE II TRANSCRIPTION SUBUNIT 13-LIKE"/>
    <property type="match status" value="1"/>
</dbReference>
<keyword evidence="3" id="KW-0678">Repressor</keyword>
<dbReference type="GeneTree" id="ENSGT00390000013680"/>
<proteinExistence type="inferred from homology"/>
<sequence length="238" mass="27583">MTATTNWVANGASLEDCHANLFSLAELTGIKWRRYNFDGHGDCGPIISAPAQDDPILLSFIRCLQANLLCVWRRDVKPNCKELWIFWWGDEPNLADVIHRELHMVEEGLWENGLSYECRTLLFKAIHNLLERCLMDKNFIRIGKWFIRPYEKDEKPVNKSEHLSCAFTFFLHGESNVCTSVEIAQHQPIYLINEEYIHMAQSSLTPFQGNYVFLYYTFRQGCVTFSLPGATLKIRLIS</sequence>
<keyword evidence="6" id="KW-0539">Nucleus</keyword>
<comment type="subcellular location">
    <subcellularLocation>
        <location evidence="1">Nucleus</location>
    </subcellularLocation>
</comment>
<dbReference type="InterPro" id="IPR051139">
    <property type="entry name" value="Mediator_complx_sub13"/>
</dbReference>
<comment type="similarity">
    <text evidence="2">Belongs to the Mediator complex subunit 13 family.</text>
</comment>
<dbReference type="PANTHER" id="PTHR48249">
    <property type="entry name" value="MEDIATOR OF RNA POLYMERASE II TRANSCRIPTION SUBUNIT 13"/>
    <property type="match status" value="1"/>
</dbReference>
<accession>A0A8D0GD96</accession>
<name>A0A8D0GD96_SPHPU</name>
<evidence type="ECO:0000256" key="5">
    <source>
        <dbReference type="ARBA" id="ARBA00023163"/>
    </source>
</evidence>
<evidence type="ECO:0000256" key="3">
    <source>
        <dbReference type="ARBA" id="ARBA00022491"/>
    </source>
</evidence>
<dbReference type="Pfam" id="PF11597">
    <property type="entry name" value="Med13_N"/>
    <property type="match status" value="1"/>
</dbReference>
<keyword evidence="5" id="KW-0804">Transcription</keyword>
<dbReference type="GO" id="GO:0005634">
    <property type="term" value="C:nucleus"/>
    <property type="evidence" value="ECO:0007669"/>
    <property type="project" value="UniProtKB-SubCell"/>
</dbReference>
<evidence type="ECO:0000313" key="9">
    <source>
        <dbReference type="Proteomes" id="UP000694392"/>
    </source>
</evidence>
<gene>
    <name evidence="8" type="primary">MED13L</name>
</gene>
<keyword evidence="4" id="KW-0805">Transcription regulation</keyword>
<evidence type="ECO:0000256" key="1">
    <source>
        <dbReference type="ARBA" id="ARBA00004123"/>
    </source>
</evidence>
<evidence type="ECO:0000256" key="2">
    <source>
        <dbReference type="ARBA" id="ARBA00009354"/>
    </source>
</evidence>
<evidence type="ECO:0000259" key="7">
    <source>
        <dbReference type="Pfam" id="PF11597"/>
    </source>
</evidence>
<reference evidence="8" key="2">
    <citation type="submission" date="2025-09" db="UniProtKB">
        <authorList>
            <consortium name="Ensembl"/>
        </authorList>
    </citation>
    <scope>IDENTIFICATION</scope>
</reference>
<feature type="domain" description="Mediator complex subunit Med13 N-terminal" evidence="7">
    <location>
        <begin position="13"/>
        <end position="198"/>
    </location>
</feature>
<dbReference type="AlphaFoldDB" id="A0A8D0GD96"/>
<keyword evidence="9" id="KW-1185">Reference proteome</keyword>
<evidence type="ECO:0000313" key="8">
    <source>
        <dbReference type="Ensembl" id="ENSSPUP00000003580.1"/>
    </source>
</evidence>
<organism evidence="8 9">
    <name type="scientific">Sphenodon punctatus</name>
    <name type="common">Tuatara</name>
    <name type="synonym">Hatteria punctata</name>
    <dbReference type="NCBI Taxonomy" id="8508"/>
    <lineage>
        <taxon>Eukaryota</taxon>
        <taxon>Metazoa</taxon>
        <taxon>Chordata</taxon>
        <taxon>Craniata</taxon>
        <taxon>Vertebrata</taxon>
        <taxon>Euteleostomi</taxon>
        <taxon>Lepidosauria</taxon>
        <taxon>Sphenodontia</taxon>
        <taxon>Sphenodontidae</taxon>
        <taxon>Sphenodon</taxon>
    </lineage>
</organism>
<dbReference type="Proteomes" id="UP000694392">
    <property type="component" value="Unplaced"/>
</dbReference>
<evidence type="ECO:0000256" key="4">
    <source>
        <dbReference type="ARBA" id="ARBA00023015"/>
    </source>
</evidence>
<evidence type="ECO:0000256" key="6">
    <source>
        <dbReference type="ARBA" id="ARBA00023242"/>
    </source>
</evidence>
<dbReference type="Ensembl" id="ENSSPUT00000003803.1">
    <property type="protein sequence ID" value="ENSSPUP00000003580.1"/>
    <property type="gene ID" value="ENSSPUG00000002347.1"/>
</dbReference>
<reference evidence="8" key="1">
    <citation type="submission" date="2025-08" db="UniProtKB">
        <authorList>
            <consortium name="Ensembl"/>
        </authorList>
    </citation>
    <scope>IDENTIFICATION</scope>
</reference>
<dbReference type="InterPro" id="IPR021643">
    <property type="entry name" value="Mediator_Med13_N"/>
</dbReference>
<protein>
    <submittedName>
        <fullName evidence="8">Mediator complex subunit 13L</fullName>
    </submittedName>
</protein>